<accession>A0A0A3ZAG6</accession>
<name>A0A0A3ZAG6_9GAMM</name>
<dbReference type="RefSeq" id="WP_034887295.1">
    <property type="nucleotide sequence ID" value="NZ_JRUQ01000004.1"/>
</dbReference>
<dbReference type="OrthoDB" id="6433496at2"/>
<dbReference type="Proteomes" id="UP000030351">
    <property type="component" value="Unassembled WGS sequence"/>
</dbReference>
<organism evidence="1 2">
    <name type="scientific">Erwinia typographi</name>
    <dbReference type="NCBI Taxonomy" id="371042"/>
    <lineage>
        <taxon>Bacteria</taxon>
        <taxon>Pseudomonadati</taxon>
        <taxon>Pseudomonadota</taxon>
        <taxon>Gammaproteobacteria</taxon>
        <taxon>Enterobacterales</taxon>
        <taxon>Erwiniaceae</taxon>
        <taxon>Erwinia</taxon>
    </lineage>
</organism>
<proteinExistence type="predicted"/>
<sequence>MTTAKEYSENVQREVNIDVEALLEAIHSRSGGEVKEFMDAEHAHTVKVDGREYHSYTELADAFELDIRDFSVTEVNR</sequence>
<dbReference type="STRING" id="371042.NG99_00535"/>
<evidence type="ECO:0000313" key="2">
    <source>
        <dbReference type="Proteomes" id="UP000030351"/>
    </source>
</evidence>
<evidence type="ECO:0000313" key="1">
    <source>
        <dbReference type="EMBL" id="KGT96032.1"/>
    </source>
</evidence>
<evidence type="ECO:0008006" key="3">
    <source>
        <dbReference type="Google" id="ProtNLM"/>
    </source>
</evidence>
<keyword evidence="2" id="KW-1185">Reference proteome</keyword>
<comment type="caution">
    <text evidence="1">The sequence shown here is derived from an EMBL/GenBank/DDBJ whole genome shotgun (WGS) entry which is preliminary data.</text>
</comment>
<dbReference type="Pfam" id="PF10733">
    <property type="entry name" value="DUF2525"/>
    <property type="match status" value="1"/>
</dbReference>
<dbReference type="AlphaFoldDB" id="A0A0A3ZAG6"/>
<reference evidence="1 2" key="1">
    <citation type="submission" date="2014-10" db="EMBL/GenBank/DDBJ databases">
        <title>Genome sequence of Erwinia typographi M043b.</title>
        <authorList>
            <person name="Chan K.-G."/>
            <person name="Tan W.-S."/>
        </authorList>
    </citation>
    <scope>NUCLEOTIDE SEQUENCE [LARGE SCALE GENOMIC DNA]</scope>
    <source>
        <strain evidence="1 2">M043b</strain>
    </source>
</reference>
<protein>
    <recommendedName>
        <fullName evidence="3">Cytoplasmic protein</fullName>
    </recommendedName>
</protein>
<dbReference type="InterPro" id="IPR019669">
    <property type="entry name" value="Uncharacterised_YodD"/>
</dbReference>
<gene>
    <name evidence="1" type="ORF">NG99_00535</name>
</gene>
<dbReference type="EMBL" id="JRUQ01000004">
    <property type="protein sequence ID" value="KGT96032.1"/>
    <property type="molecule type" value="Genomic_DNA"/>
</dbReference>
<dbReference type="eggNOG" id="ENOG5032W92">
    <property type="taxonomic scope" value="Bacteria"/>
</dbReference>